<dbReference type="EMBL" id="RJLM01000001">
    <property type="protein sequence ID" value="RWX56591.1"/>
    <property type="molecule type" value="Genomic_DNA"/>
</dbReference>
<dbReference type="GO" id="GO:0017176">
    <property type="term" value="F:phosphatidylinositol N-acetylglucosaminyltransferase activity"/>
    <property type="evidence" value="ECO:0007669"/>
    <property type="project" value="TreeGrafter"/>
</dbReference>
<evidence type="ECO:0000313" key="3">
    <source>
        <dbReference type="Proteomes" id="UP000287563"/>
    </source>
</evidence>
<dbReference type="GO" id="GO:0006506">
    <property type="term" value="P:GPI anchor biosynthetic process"/>
    <property type="evidence" value="ECO:0007669"/>
    <property type="project" value="TreeGrafter"/>
</dbReference>
<keyword evidence="2" id="KW-0808">Transferase</keyword>
<dbReference type="AlphaFoldDB" id="A0A3S3RAU3"/>
<protein>
    <submittedName>
        <fullName evidence="2">Glycosyltransferase family 1 protein</fullName>
    </submittedName>
</protein>
<dbReference type="GO" id="GO:0016020">
    <property type="term" value="C:membrane"/>
    <property type="evidence" value="ECO:0007669"/>
    <property type="project" value="GOC"/>
</dbReference>
<organism evidence="2 3">
    <name type="scientific">Photobacterium chitinilyticum</name>
    <dbReference type="NCBI Taxonomy" id="2485123"/>
    <lineage>
        <taxon>Bacteria</taxon>
        <taxon>Pseudomonadati</taxon>
        <taxon>Pseudomonadota</taxon>
        <taxon>Gammaproteobacteria</taxon>
        <taxon>Vibrionales</taxon>
        <taxon>Vibrionaceae</taxon>
        <taxon>Photobacterium</taxon>
    </lineage>
</organism>
<comment type="caution">
    <text evidence="2">The sequence shown here is derived from an EMBL/GenBank/DDBJ whole genome shotgun (WGS) entry which is preliminary data.</text>
</comment>
<evidence type="ECO:0000313" key="2">
    <source>
        <dbReference type="EMBL" id="RWX56591.1"/>
    </source>
</evidence>
<evidence type="ECO:0000259" key="1">
    <source>
        <dbReference type="Pfam" id="PF00534"/>
    </source>
</evidence>
<dbReference type="RefSeq" id="WP_128781914.1">
    <property type="nucleotide sequence ID" value="NZ_RJLM01000001.1"/>
</dbReference>
<dbReference type="PANTHER" id="PTHR45871">
    <property type="entry name" value="N-ACETYLGLUCOSAMINYL-PHOSPHATIDYLINOSITOL BIOSYNTHETIC PROTEIN"/>
    <property type="match status" value="1"/>
</dbReference>
<proteinExistence type="predicted"/>
<dbReference type="InterPro" id="IPR001296">
    <property type="entry name" value="Glyco_trans_1"/>
</dbReference>
<dbReference type="SUPFAM" id="SSF53756">
    <property type="entry name" value="UDP-Glycosyltransferase/glycogen phosphorylase"/>
    <property type="match status" value="1"/>
</dbReference>
<gene>
    <name evidence="2" type="ORF">EDI28_00615</name>
</gene>
<keyword evidence="3" id="KW-1185">Reference proteome</keyword>
<dbReference type="PANTHER" id="PTHR45871:SF1">
    <property type="entry name" value="PHOSPHATIDYLINOSITOL N-ACETYLGLUCOSAMINYLTRANSFERASE SUBUNIT A"/>
    <property type="match status" value="1"/>
</dbReference>
<name>A0A3S3RAU3_9GAMM</name>
<dbReference type="Gene3D" id="3.40.50.2000">
    <property type="entry name" value="Glycogen Phosphorylase B"/>
    <property type="match status" value="1"/>
</dbReference>
<dbReference type="Proteomes" id="UP000287563">
    <property type="component" value="Unassembled WGS sequence"/>
</dbReference>
<sequence>MKKNVCLIYSWENFKANYLEKDVGLFPKFFAKSSHEDLDKIIFDSIGIEDNIDGKLYKSKSYLHFIIDCLRFDFNYLKSVKYFILFHVSLRTALLAKLLKLINTSSTIIVKTDLSLSNIKDFSRIRENNRIKYWLMSSFNKSIDAFCVETRQSIDLLTSGHAGLVNKDKIYHVPNGVLGNCVFSGSIKKDEASIAIITRDDCDLKGVDRIIPLLNSLEEALDSNQSRLLVRIVGPLSSTTQQKILNKIKNYTHIEVELSGSLSKDDTLTLLCKSEFFVNLSIEESYCFALVEAALANCYIITTPVGVAVDLSSNYSNIEISDFTPQNFAEKILYHLDADDRHENDFQLAEGLVYDWGKIVDDFYNDFLTVSK</sequence>
<accession>A0A3S3RAU3</accession>
<feature type="domain" description="Glycosyl transferase family 1" evidence="1">
    <location>
        <begin position="194"/>
        <end position="341"/>
    </location>
</feature>
<dbReference type="OrthoDB" id="9787617at2"/>
<reference evidence="2 3" key="1">
    <citation type="submission" date="2018-11" db="EMBL/GenBank/DDBJ databases">
        <title>Photobacterium sp. BEI247 sp. nov., a marine bacterium isolated from Yongle Blue Hole in the South China Sea.</title>
        <authorList>
            <person name="Wang X."/>
        </authorList>
    </citation>
    <scope>NUCLEOTIDE SEQUENCE [LARGE SCALE GENOMIC DNA]</scope>
    <source>
        <strain evidence="3">BEI247</strain>
    </source>
</reference>
<dbReference type="Pfam" id="PF00534">
    <property type="entry name" value="Glycos_transf_1"/>
    <property type="match status" value="1"/>
</dbReference>